<dbReference type="SUPFAM" id="SSF54160">
    <property type="entry name" value="Chromo domain-like"/>
    <property type="match status" value="1"/>
</dbReference>
<dbReference type="EMBL" id="CAUWAG010000018">
    <property type="protein sequence ID" value="CAJ2510711.1"/>
    <property type="molecule type" value="Genomic_DNA"/>
</dbReference>
<comment type="caution">
    <text evidence="6">The sequence shown here is derived from an EMBL/GenBank/DDBJ whole genome shotgun (WGS) entry which is preliminary data.</text>
</comment>
<comment type="subcellular location">
    <subcellularLocation>
        <location evidence="1">Nucleus</location>
    </subcellularLocation>
</comment>
<dbReference type="InterPro" id="IPR023780">
    <property type="entry name" value="Chromo_domain"/>
</dbReference>
<evidence type="ECO:0000256" key="1">
    <source>
        <dbReference type="ARBA" id="ARBA00004123"/>
    </source>
</evidence>
<keyword evidence="3" id="KW-0539">Nucleus</keyword>
<feature type="region of interest" description="Disordered" evidence="4">
    <location>
        <begin position="125"/>
        <end position="309"/>
    </location>
</feature>
<gene>
    <name evidence="6" type="ORF">KHLLAP_LOCUS11179</name>
</gene>
<feature type="region of interest" description="Disordered" evidence="4">
    <location>
        <begin position="1"/>
        <end position="37"/>
    </location>
</feature>
<comment type="subunit">
    <text evidence="2">Component of the NuA4 histone acetyltransferase complex.</text>
</comment>
<evidence type="ECO:0000313" key="7">
    <source>
        <dbReference type="Proteomes" id="UP001295740"/>
    </source>
</evidence>
<dbReference type="Proteomes" id="UP001295740">
    <property type="component" value="Unassembled WGS sequence"/>
</dbReference>
<dbReference type="InterPro" id="IPR016197">
    <property type="entry name" value="Chromo-like_dom_sf"/>
</dbReference>
<organism evidence="6 7">
    <name type="scientific">Anthostomella pinea</name>
    <dbReference type="NCBI Taxonomy" id="933095"/>
    <lineage>
        <taxon>Eukaryota</taxon>
        <taxon>Fungi</taxon>
        <taxon>Dikarya</taxon>
        <taxon>Ascomycota</taxon>
        <taxon>Pezizomycotina</taxon>
        <taxon>Sordariomycetes</taxon>
        <taxon>Xylariomycetidae</taxon>
        <taxon>Xylariales</taxon>
        <taxon>Xylariaceae</taxon>
        <taxon>Anthostomella</taxon>
    </lineage>
</organism>
<feature type="compositionally biased region" description="Basic and acidic residues" evidence="4">
    <location>
        <begin position="24"/>
        <end position="37"/>
    </location>
</feature>
<reference evidence="6" key="1">
    <citation type="submission" date="2023-10" db="EMBL/GenBank/DDBJ databases">
        <authorList>
            <person name="Hackl T."/>
        </authorList>
    </citation>
    <scope>NUCLEOTIDE SEQUENCE</scope>
</reference>
<feature type="compositionally biased region" description="Acidic residues" evidence="4">
    <location>
        <begin position="1002"/>
        <end position="1012"/>
    </location>
</feature>
<keyword evidence="7" id="KW-1185">Reference proteome</keyword>
<evidence type="ECO:0000256" key="4">
    <source>
        <dbReference type="SAM" id="MobiDB-lite"/>
    </source>
</evidence>
<feature type="compositionally biased region" description="Acidic residues" evidence="4">
    <location>
        <begin position="154"/>
        <end position="164"/>
    </location>
</feature>
<dbReference type="GO" id="GO:0006338">
    <property type="term" value="P:chromatin remodeling"/>
    <property type="evidence" value="ECO:0007669"/>
    <property type="project" value="UniProtKB-ARBA"/>
</dbReference>
<feature type="region of interest" description="Disordered" evidence="4">
    <location>
        <begin position="996"/>
        <end position="1017"/>
    </location>
</feature>
<feature type="region of interest" description="Disordered" evidence="4">
    <location>
        <begin position="381"/>
        <end position="460"/>
    </location>
</feature>
<accession>A0AAI8VTC6</accession>
<feature type="compositionally biased region" description="Polar residues" evidence="4">
    <location>
        <begin position="283"/>
        <end position="292"/>
    </location>
</feature>
<evidence type="ECO:0000256" key="2">
    <source>
        <dbReference type="ARBA" id="ARBA00011353"/>
    </source>
</evidence>
<dbReference type="CDD" id="cd18966">
    <property type="entry name" value="chromodomain"/>
    <property type="match status" value="1"/>
</dbReference>
<feature type="domain" description="Chromo" evidence="5">
    <location>
        <begin position="38"/>
        <end position="85"/>
    </location>
</feature>
<dbReference type="Pfam" id="PF00385">
    <property type="entry name" value="Chromo"/>
    <property type="match status" value="1"/>
</dbReference>
<evidence type="ECO:0000259" key="5">
    <source>
        <dbReference type="PROSITE" id="PS50013"/>
    </source>
</evidence>
<name>A0AAI8VTC6_9PEZI</name>
<proteinExistence type="predicted"/>
<dbReference type="InterPro" id="IPR000953">
    <property type="entry name" value="Chromo/chromo_shadow_dom"/>
</dbReference>
<dbReference type="Gene3D" id="2.40.50.40">
    <property type="match status" value="1"/>
</dbReference>
<dbReference type="GO" id="GO:0005634">
    <property type="term" value="C:nucleus"/>
    <property type="evidence" value="ECO:0007669"/>
    <property type="project" value="UniProtKB-SubCell"/>
</dbReference>
<feature type="compositionally biased region" description="Low complexity" evidence="4">
    <location>
        <begin position="258"/>
        <end position="276"/>
    </location>
</feature>
<feature type="compositionally biased region" description="Low complexity" evidence="4">
    <location>
        <begin position="410"/>
        <end position="426"/>
    </location>
</feature>
<sequence length="1378" mass="154749">MATAWSGSFVPEVQDDDDVSITSTDHEGNGGRDEDRDWVVDDLLAERPHPDIPGQMQYLIKWEGFPIDECTWEPEDNLGPGLLPQWEETKKEIEAGKRTPYDINIYNAACMAKTERHMRRNAKRKRLGLPLTTPFPPETVASHLSHSISGRDDSDSDEEAETMDDILARVAAKSQPRPAIKQKIFEGNALKPRTESSPPRPANARRSSGMSTPKPPSNPQSGKPATRPSEPARRASAGATTGYQGTARKPSIITNQNTSKPPTSKTPTQRPSSAAAKPPPSTTQPIRSSTLANKFAGKKMTATRTRQPPPAQIATATNVFVSGKERKKRTNLGDVMVDTSKAPKRFSNMHVQNLARKRAIEKGDAAPNFSSIPAGLFLNTSDAQIRPKDKNPSFKSPIYEPQTDPMKTNATSALSASSSLVHSPAANPSGDEPAPAPKAKKKSVRFTAVEDDEPDTGTARELFDEPMDIDSPLEVPEVPAIPETPQHPQAARPKLSLAKYQERGQTQVVLRRATFGPGSSQEVRVMFHGISRHNDPWLTAFMDNEKLHFDATCSSIDFLSQKGWLLMERFSAGTIKPNAPDQASMLENIAEWLRRSSSAMHLVTSDFSILVYPNGADAWRELDSDTDAVRLEAPLRHLIYKTKMDTRLYQHTVPAISTAEPAGVPHGPQCQLIVKQLAGLDFDKWLPQEPNKKDTQVYMLLIPNSEPQLLAVIKVWLRSCQPECRIFTFEREDSWLKFHEVVSAGAAGTVVVHSDVTCSLGKIPGIWNLVDNNPNTFWDLSVGEFDPPRFPSELTATIEPGTLQMTRLFPFGRAFLITPSFVLSDPAQLVKLLEWARANFWNPQTLIMACADFPGYLRNVTLDIEQEHHALCHVYREDPNLDRILEQYGRRKEDVWHVFRAWELTMELQSIFGDQQTSEDLRKLSWITDFIDPNDEQSLVNYFCWWSTTKLDRYRRFLVLGSHPAKIKRAYRHIQVPVYTDISVSDPDVAAARADTRQEAAEVAEETGDEAGDSGRVGGIASESLVGHRAQSPPGQRKMSVSRAPFTFPSALFHDDQAKDLKGWIRDHIASLGPSWSKLHVNPVAWVNPQMADQFGDDFCSFDTFRNWLLGAPTFSQSVNTWYGLFYSIDKPWNPEQPLSRYGRHPWIAIFRPVEPHKFRDGFSRYELFIWDLSAGERESTTGRWGGLLGMQRQLIDFVRLEVPKKYKGTALTNVWVSSKTKVLAQPGQNPLDITCDKIKEMFGNGRYWLPPFHDMLSDRGWKSLNEIEWKTGMSIDAANTRLMAIPRNASDAGKLERSIWHPPRGVTLNGGQTICLNALYEATLKERLKDPLCETMRYQYKPTTEWYADQVSERRDFSYVCVDAAERILRKLLAPKV</sequence>
<dbReference type="InterPro" id="IPR023779">
    <property type="entry name" value="Chromodomain_CS"/>
</dbReference>
<dbReference type="PROSITE" id="PS00598">
    <property type="entry name" value="CHROMO_1"/>
    <property type="match status" value="1"/>
</dbReference>
<dbReference type="PROSITE" id="PS50013">
    <property type="entry name" value="CHROMO_2"/>
    <property type="match status" value="1"/>
</dbReference>
<evidence type="ECO:0000313" key="6">
    <source>
        <dbReference type="EMBL" id="CAJ2510711.1"/>
    </source>
</evidence>
<evidence type="ECO:0000256" key="3">
    <source>
        <dbReference type="ARBA" id="ARBA00023242"/>
    </source>
</evidence>
<protein>
    <submittedName>
        <fullName evidence="6">Uu.00g063360.m01.CDS01</fullName>
    </submittedName>
</protein>
<dbReference type="SMART" id="SM00298">
    <property type="entry name" value="CHROMO"/>
    <property type="match status" value="1"/>
</dbReference>